<dbReference type="Gene3D" id="3.40.710.10">
    <property type="entry name" value="DD-peptidase/beta-lactamase superfamily"/>
    <property type="match status" value="1"/>
</dbReference>
<gene>
    <name evidence="4" type="ORF">K460DRAFT_330138</name>
</gene>
<dbReference type="Pfam" id="PF00144">
    <property type="entry name" value="Beta-lactamase"/>
    <property type="match status" value="1"/>
</dbReference>
<dbReference type="InterPro" id="IPR012338">
    <property type="entry name" value="Beta-lactam/transpept-like"/>
</dbReference>
<organism evidence="4 5">
    <name type="scientific">Cucurbitaria berberidis CBS 394.84</name>
    <dbReference type="NCBI Taxonomy" id="1168544"/>
    <lineage>
        <taxon>Eukaryota</taxon>
        <taxon>Fungi</taxon>
        <taxon>Dikarya</taxon>
        <taxon>Ascomycota</taxon>
        <taxon>Pezizomycotina</taxon>
        <taxon>Dothideomycetes</taxon>
        <taxon>Pleosporomycetidae</taxon>
        <taxon>Pleosporales</taxon>
        <taxon>Pleosporineae</taxon>
        <taxon>Cucurbitariaceae</taxon>
        <taxon>Cucurbitaria</taxon>
    </lineage>
</organism>
<evidence type="ECO:0000259" key="3">
    <source>
        <dbReference type="Pfam" id="PF00144"/>
    </source>
</evidence>
<evidence type="ECO:0000313" key="4">
    <source>
        <dbReference type="EMBL" id="KAF1848814.1"/>
    </source>
</evidence>
<dbReference type="InterPro" id="IPR050789">
    <property type="entry name" value="Diverse_Enzym_Activities"/>
</dbReference>
<protein>
    <submittedName>
        <fullName evidence="4">Penicillin-binding protein</fullName>
    </submittedName>
</protein>
<evidence type="ECO:0000256" key="2">
    <source>
        <dbReference type="ARBA" id="ARBA00022801"/>
    </source>
</evidence>
<dbReference type="OrthoDB" id="428260at2759"/>
<reference evidence="4" key="1">
    <citation type="submission" date="2020-01" db="EMBL/GenBank/DDBJ databases">
        <authorList>
            <consortium name="DOE Joint Genome Institute"/>
            <person name="Haridas S."/>
            <person name="Albert R."/>
            <person name="Binder M."/>
            <person name="Bloem J."/>
            <person name="Labutti K."/>
            <person name="Salamov A."/>
            <person name="Andreopoulos B."/>
            <person name="Baker S.E."/>
            <person name="Barry K."/>
            <person name="Bills G."/>
            <person name="Bluhm B.H."/>
            <person name="Cannon C."/>
            <person name="Castanera R."/>
            <person name="Culley D.E."/>
            <person name="Daum C."/>
            <person name="Ezra D."/>
            <person name="Gonzalez J.B."/>
            <person name="Henrissat B."/>
            <person name="Kuo A."/>
            <person name="Liang C."/>
            <person name="Lipzen A."/>
            <person name="Lutzoni F."/>
            <person name="Magnuson J."/>
            <person name="Mondo S."/>
            <person name="Nolan M."/>
            <person name="Ohm R."/>
            <person name="Pangilinan J."/>
            <person name="Park H.-J."/>
            <person name="Ramirez L."/>
            <person name="Alfaro M."/>
            <person name="Sun H."/>
            <person name="Tritt A."/>
            <person name="Yoshinaga Y."/>
            <person name="Zwiers L.-H."/>
            <person name="Turgeon B.G."/>
            <person name="Goodwin S.B."/>
            <person name="Spatafora J.W."/>
            <person name="Crous P.W."/>
            <person name="Grigoriev I.V."/>
        </authorList>
    </citation>
    <scope>NUCLEOTIDE SEQUENCE</scope>
    <source>
        <strain evidence="4">CBS 394.84</strain>
    </source>
</reference>
<proteinExistence type="inferred from homology"/>
<evidence type="ECO:0000313" key="5">
    <source>
        <dbReference type="Proteomes" id="UP000800039"/>
    </source>
</evidence>
<dbReference type="EMBL" id="ML976615">
    <property type="protein sequence ID" value="KAF1848814.1"/>
    <property type="molecule type" value="Genomic_DNA"/>
</dbReference>
<dbReference type="InterPro" id="IPR001466">
    <property type="entry name" value="Beta-lactam-related"/>
</dbReference>
<comment type="caution">
    <text evidence="4">The sequence shown here is derived from an EMBL/GenBank/DDBJ whole genome shotgun (WGS) entry which is preliminary data.</text>
</comment>
<feature type="domain" description="Beta-lactamase-related" evidence="3">
    <location>
        <begin position="51"/>
        <end position="390"/>
    </location>
</feature>
<dbReference type="AlphaFoldDB" id="A0A9P4GP81"/>
<name>A0A9P4GP81_9PLEO</name>
<dbReference type="RefSeq" id="XP_040791377.1">
    <property type="nucleotide sequence ID" value="XM_040930767.1"/>
</dbReference>
<accession>A0A9P4GP81</accession>
<dbReference type="GeneID" id="63848019"/>
<sequence>MSSSITFEDAIKRAVTPGQNRLLAGVALGAAESPEPQDYLAAYGNLKLDPASSPITTETVMWVASCTKLVTAVAALQCVERGMFALDNSADIDRLLPEWTKQEILTGFTDDGSPVLQPVKDRITLRQLLTHTSGVGYEFADPRLLKWRSARGEGPPTMKTPSTECYKTPLVFEPGSGFAYGGGVDLAGLMIARANQCTLEAYMRRNVFDILGMDDTSFYVGYNNIGERLMPMTTRVTPEELIDGYAPDAQLKQFLDPPDESGGAGLFASTEDYLELLKSLLRNDARLLKPESIDVLFATCLSPSAQDALNNLLSIPVIAGMMMPGEPPIGTPGAKTWSYGVGGLVALEDGEEGLRAGWMRWAGAANTTWWMDRVGGTCGFFATQLFPTGEGKHAFLNKMFHKEMVARFGEVGA</sequence>
<keyword evidence="2" id="KW-0378">Hydrolase</keyword>
<dbReference type="Proteomes" id="UP000800039">
    <property type="component" value="Unassembled WGS sequence"/>
</dbReference>
<keyword evidence="5" id="KW-1185">Reference proteome</keyword>
<dbReference type="PANTHER" id="PTHR43283:SF17">
    <property type="entry name" value="(LOVD), PUTATIVE (AFU_ORTHOLOGUE AFUA_5G00920)-RELATED"/>
    <property type="match status" value="1"/>
</dbReference>
<comment type="similarity">
    <text evidence="1">Belongs to the class-A beta-lactamase family.</text>
</comment>
<evidence type="ECO:0000256" key="1">
    <source>
        <dbReference type="ARBA" id="ARBA00009009"/>
    </source>
</evidence>
<dbReference type="SUPFAM" id="SSF56601">
    <property type="entry name" value="beta-lactamase/transpeptidase-like"/>
    <property type="match status" value="1"/>
</dbReference>
<dbReference type="GO" id="GO:0016787">
    <property type="term" value="F:hydrolase activity"/>
    <property type="evidence" value="ECO:0007669"/>
    <property type="project" value="UniProtKB-KW"/>
</dbReference>
<dbReference type="PANTHER" id="PTHR43283">
    <property type="entry name" value="BETA-LACTAMASE-RELATED"/>
    <property type="match status" value="1"/>
</dbReference>